<dbReference type="Proteomes" id="UP000078559">
    <property type="component" value="Chromosome 2"/>
</dbReference>
<dbReference type="EMBL" id="CM003099">
    <property type="protein sequence ID" value="KUI66946.1"/>
    <property type="molecule type" value="Genomic_DNA"/>
</dbReference>
<reference evidence="2" key="1">
    <citation type="submission" date="2014-12" db="EMBL/GenBank/DDBJ databases">
        <title>Genome Sequence of Valsa Canker Pathogens Uncovers a Specific Adaption of Colonization on Woody Bark.</title>
        <authorList>
            <person name="Yin Z."/>
            <person name="Liu H."/>
            <person name="Gao X."/>
            <person name="Li Z."/>
            <person name="Song N."/>
            <person name="Ke X."/>
            <person name="Dai Q."/>
            <person name="Wu Y."/>
            <person name="Sun Y."/>
            <person name="Xu J.-R."/>
            <person name="Kang Z.K."/>
            <person name="Wang L."/>
            <person name="Huang L."/>
        </authorList>
    </citation>
    <scope>NUCLEOTIDE SEQUENCE [LARGE SCALE GENOMIC DNA]</scope>
    <source>
        <strain evidence="2">03-8</strain>
    </source>
</reference>
<evidence type="ECO:0000256" key="1">
    <source>
        <dbReference type="SAM" id="MobiDB-lite"/>
    </source>
</evidence>
<protein>
    <submittedName>
        <fullName evidence="2">Uncharacterized protein</fullName>
    </submittedName>
</protein>
<proteinExistence type="predicted"/>
<accession>A0A194VRY0</accession>
<feature type="compositionally biased region" description="Polar residues" evidence="1">
    <location>
        <begin position="15"/>
        <end position="24"/>
    </location>
</feature>
<feature type="region of interest" description="Disordered" evidence="1">
    <location>
        <begin position="290"/>
        <end position="320"/>
    </location>
</feature>
<gene>
    <name evidence="2" type="ORF">VM1G_01455</name>
</gene>
<organism evidence="2 3">
    <name type="scientific">Cytospora mali</name>
    <name type="common">Apple Valsa canker fungus</name>
    <name type="synonym">Valsa mali</name>
    <dbReference type="NCBI Taxonomy" id="578113"/>
    <lineage>
        <taxon>Eukaryota</taxon>
        <taxon>Fungi</taxon>
        <taxon>Dikarya</taxon>
        <taxon>Ascomycota</taxon>
        <taxon>Pezizomycotina</taxon>
        <taxon>Sordariomycetes</taxon>
        <taxon>Sordariomycetidae</taxon>
        <taxon>Diaporthales</taxon>
        <taxon>Cytosporaceae</taxon>
        <taxon>Cytospora</taxon>
    </lineage>
</organism>
<evidence type="ECO:0000313" key="2">
    <source>
        <dbReference type="EMBL" id="KUI66946.1"/>
    </source>
</evidence>
<dbReference type="OrthoDB" id="5207873at2759"/>
<sequence>MDQPTSPSARFYASRRNSSTTYWNMPSHPVPEHDPRPKNVPPFGHFQGFSAPSSVHQSMDNSYATYDYHVPDELISPRMPIPNFSLLRGSPQPRIVELSDDPDDAPQPYYQSQHHRVSGIAATSRFHCEPTRPWARQQLTEPSTQTSLPPEYSLSPGHTPVPTFAQKPAPMMLPARGAPTFLAQPQPLAARPRTFCVPSEKEEASEASVKSGSLEAADTTLVAGNPDEVISISSDGDGDGDGDTTVYPHDSVSGVVEIHDICLAATQRYLEALRANWELRHGRDVVVPLRGGPVRHQRDGPGERGSPYVRAGRPGRRMASEDGDMEHTHGFGFQHHYGGDRGVDGDESRHNHIPRPTDSLLRNTSYICDLMWRRALRDRDDVLGAETCGCRNMGSLFECAETVVLHDAGEWEGDAGRGFEMICQAGRNLCRTLNDVEGMERVNDIEVGGLDDGGQAA</sequence>
<feature type="region of interest" description="Disordered" evidence="1">
    <location>
        <begin position="1"/>
        <end position="53"/>
    </location>
</feature>
<dbReference type="AlphaFoldDB" id="A0A194VRY0"/>
<keyword evidence="3" id="KW-1185">Reference proteome</keyword>
<evidence type="ECO:0000313" key="3">
    <source>
        <dbReference type="Proteomes" id="UP000078559"/>
    </source>
</evidence>
<name>A0A194VRY0_CYTMA</name>